<evidence type="ECO:0000259" key="1">
    <source>
        <dbReference type="SMART" id="SM00923"/>
    </source>
</evidence>
<name>A0ABZ2MB74_9BACT</name>
<dbReference type="Pfam" id="PF03621">
    <property type="entry name" value="MbtH"/>
    <property type="match status" value="1"/>
</dbReference>
<dbReference type="PANTHER" id="PTHR38444:SF1">
    <property type="entry name" value="ENTEROBACTIN BIOSYNTHESIS PROTEIN YBDZ"/>
    <property type="match status" value="1"/>
</dbReference>
<sequence>MSDDDDSGRSYKVVTNHEEQYSIWFADRPLPAGWRETGKVGSKSECLAHIREVWVDMRPASLRRAMDQGKSLTS</sequence>
<dbReference type="RefSeq" id="WP_394829362.1">
    <property type="nucleotide sequence ID" value="NZ_CP089984.1"/>
</dbReference>
<proteinExistence type="predicted"/>
<protein>
    <submittedName>
        <fullName evidence="2">MbtH family NRPS accessory protein</fullName>
    </submittedName>
</protein>
<dbReference type="SMART" id="SM00923">
    <property type="entry name" value="MbtH"/>
    <property type="match status" value="1"/>
</dbReference>
<dbReference type="EMBL" id="CP089984">
    <property type="protein sequence ID" value="WXB19767.1"/>
    <property type="molecule type" value="Genomic_DNA"/>
</dbReference>
<dbReference type="InterPro" id="IPR005153">
    <property type="entry name" value="MbtH-like_dom"/>
</dbReference>
<accession>A0ABZ2MB74</accession>
<dbReference type="InterPro" id="IPR037407">
    <property type="entry name" value="MLP_fam"/>
</dbReference>
<dbReference type="Proteomes" id="UP001370348">
    <property type="component" value="Chromosome"/>
</dbReference>
<dbReference type="SUPFAM" id="SSF160582">
    <property type="entry name" value="MbtH-like"/>
    <property type="match status" value="1"/>
</dbReference>
<reference evidence="2 3" key="1">
    <citation type="submission" date="2021-12" db="EMBL/GenBank/DDBJ databases">
        <title>Discovery of the Pendulisporaceae a myxobacterial family with distinct sporulation behavior and unique specialized metabolism.</title>
        <authorList>
            <person name="Garcia R."/>
            <person name="Popoff A."/>
            <person name="Bader C.D."/>
            <person name="Loehr J."/>
            <person name="Walesch S."/>
            <person name="Walt C."/>
            <person name="Boldt J."/>
            <person name="Bunk B."/>
            <person name="Haeckl F.J.F.P.J."/>
            <person name="Gunesch A.P."/>
            <person name="Birkelbach J."/>
            <person name="Nuebel U."/>
            <person name="Pietschmann T."/>
            <person name="Bach T."/>
            <person name="Mueller R."/>
        </authorList>
    </citation>
    <scope>NUCLEOTIDE SEQUENCE [LARGE SCALE GENOMIC DNA]</scope>
    <source>
        <strain evidence="2 3">MSr11954</strain>
    </source>
</reference>
<evidence type="ECO:0000313" key="3">
    <source>
        <dbReference type="Proteomes" id="UP001370348"/>
    </source>
</evidence>
<gene>
    <name evidence="2" type="ORF">LZC94_21395</name>
</gene>
<dbReference type="PANTHER" id="PTHR38444">
    <property type="entry name" value="ENTEROBACTIN BIOSYNTHESIS PROTEIN YBDZ"/>
    <property type="match status" value="1"/>
</dbReference>
<organism evidence="2 3">
    <name type="scientific">Pendulispora albinea</name>
    <dbReference type="NCBI Taxonomy" id="2741071"/>
    <lineage>
        <taxon>Bacteria</taxon>
        <taxon>Pseudomonadati</taxon>
        <taxon>Myxococcota</taxon>
        <taxon>Myxococcia</taxon>
        <taxon>Myxococcales</taxon>
        <taxon>Sorangiineae</taxon>
        <taxon>Pendulisporaceae</taxon>
        <taxon>Pendulispora</taxon>
    </lineage>
</organism>
<dbReference type="Gene3D" id="3.90.820.10">
    <property type="entry name" value="Structural Genomics, Unknown Function 30-nov-00 1gh9 Mol_id"/>
    <property type="match status" value="1"/>
</dbReference>
<evidence type="ECO:0000313" key="2">
    <source>
        <dbReference type="EMBL" id="WXB19767.1"/>
    </source>
</evidence>
<dbReference type="InterPro" id="IPR038020">
    <property type="entry name" value="MbtH-like_sf"/>
</dbReference>
<feature type="domain" description="MbtH-like" evidence="1">
    <location>
        <begin position="2"/>
        <end position="52"/>
    </location>
</feature>
<keyword evidence="3" id="KW-1185">Reference proteome</keyword>